<evidence type="ECO:0000259" key="6">
    <source>
        <dbReference type="PROSITE" id="PS50949"/>
    </source>
</evidence>
<dbReference type="PANTHER" id="PTHR46577:SF2">
    <property type="entry name" value="TRANSCRIPTIONAL REGULATORY PROTEIN"/>
    <property type="match status" value="1"/>
</dbReference>
<dbReference type="InterPro" id="IPR051446">
    <property type="entry name" value="HTH_trans_reg/aminotransferase"/>
</dbReference>
<dbReference type="SMART" id="SM00345">
    <property type="entry name" value="HTH_GNTR"/>
    <property type="match status" value="1"/>
</dbReference>
<keyword evidence="7" id="KW-0808">Transferase</keyword>
<keyword evidence="2" id="KW-0663">Pyridoxal phosphate</keyword>
<evidence type="ECO:0000256" key="4">
    <source>
        <dbReference type="ARBA" id="ARBA00023125"/>
    </source>
</evidence>
<evidence type="ECO:0000256" key="1">
    <source>
        <dbReference type="ARBA" id="ARBA00005384"/>
    </source>
</evidence>
<sequence>MEPEIARIAEAVQDRSAAGIAAAVNRLIKAGELPAGCRLPTVRALARALGTSPTTVNEAWRSLVRVGTVRTHGRGGSFVAENHRAGWPSRFWRIASAAGEFAMDLSAGVPDPTLLPPIHDVLSSIGRGPQPTGYLDPPVLPELERAIRGAWRDLHDPECLTVVDGSLDAVDRVLTSLLRLGDRVLVENPTFPPFLDLLELIGAQPVAVGIDADGMLPDELAAALASGDEPAVLLVQPRAHNPTGASMTPERARELASVLRSRTESCVVVEDDHVGEIAVAEPVSLAAHLPTRTVSIRSFSKSHGPDLRLAAVAGPSELIEPVIARRNLGPAWSSRLLQQLLAGMLTDRACADAVALARSTYVLRREALTHSLAHRGIEVIARDGFNVWVPVANERDALVLLAAQGIGAAPGRPFVAAQRSGDHLRLTTALLPTREADRVAGALANAATPRGSGMHR</sequence>
<keyword evidence="4" id="KW-0238">DNA-binding</keyword>
<dbReference type="InterPro" id="IPR015421">
    <property type="entry name" value="PyrdxlP-dep_Trfase_major"/>
</dbReference>
<dbReference type="InterPro" id="IPR036390">
    <property type="entry name" value="WH_DNA-bd_sf"/>
</dbReference>
<dbReference type="Gene3D" id="1.10.10.10">
    <property type="entry name" value="Winged helix-like DNA-binding domain superfamily/Winged helix DNA-binding domain"/>
    <property type="match status" value="1"/>
</dbReference>
<comment type="caution">
    <text evidence="7">The sequence shown here is derived from an EMBL/GenBank/DDBJ whole genome shotgun (WGS) entry which is preliminary data.</text>
</comment>
<keyword evidence="3" id="KW-0805">Transcription regulation</keyword>
<dbReference type="Pfam" id="PF00392">
    <property type="entry name" value="GntR"/>
    <property type="match status" value="1"/>
</dbReference>
<evidence type="ECO:0000256" key="5">
    <source>
        <dbReference type="ARBA" id="ARBA00023163"/>
    </source>
</evidence>
<keyword evidence="5" id="KW-0804">Transcription</keyword>
<dbReference type="SUPFAM" id="SSF53383">
    <property type="entry name" value="PLP-dependent transferases"/>
    <property type="match status" value="1"/>
</dbReference>
<dbReference type="CDD" id="cd00609">
    <property type="entry name" value="AAT_like"/>
    <property type="match status" value="1"/>
</dbReference>
<dbReference type="Gene3D" id="3.40.640.10">
    <property type="entry name" value="Type I PLP-dependent aspartate aminotransferase-like (Major domain)"/>
    <property type="match status" value="1"/>
</dbReference>
<proteinExistence type="inferred from homology"/>
<dbReference type="PROSITE" id="PS50949">
    <property type="entry name" value="HTH_GNTR"/>
    <property type="match status" value="1"/>
</dbReference>
<dbReference type="InterPro" id="IPR000524">
    <property type="entry name" value="Tscrpt_reg_HTH_GntR"/>
</dbReference>
<dbReference type="PANTHER" id="PTHR46577">
    <property type="entry name" value="HTH-TYPE TRANSCRIPTIONAL REGULATORY PROTEIN GABR"/>
    <property type="match status" value="1"/>
</dbReference>
<keyword evidence="8" id="KW-1185">Reference proteome</keyword>
<evidence type="ECO:0000313" key="7">
    <source>
        <dbReference type="EMBL" id="GAA5153070.1"/>
    </source>
</evidence>
<dbReference type="Pfam" id="PF00155">
    <property type="entry name" value="Aminotran_1_2"/>
    <property type="match status" value="1"/>
</dbReference>
<dbReference type="InterPro" id="IPR004839">
    <property type="entry name" value="Aminotransferase_I/II_large"/>
</dbReference>
<dbReference type="EMBL" id="BAABJP010000008">
    <property type="protein sequence ID" value="GAA5153070.1"/>
    <property type="molecule type" value="Genomic_DNA"/>
</dbReference>
<accession>A0ABP9PXE3</accession>
<dbReference type="Proteomes" id="UP001428817">
    <property type="component" value="Unassembled WGS sequence"/>
</dbReference>
<dbReference type="InterPro" id="IPR015424">
    <property type="entry name" value="PyrdxlP-dep_Trfase"/>
</dbReference>
<keyword evidence="7" id="KW-0032">Aminotransferase</keyword>
<evidence type="ECO:0000313" key="8">
    <source>
        <dbReference type="Proteomes" id="UP001428817"/>
    </source>
</evidence>
<name>A0ABP9PXE3_9PSEU</name>
<reference evidence="8" key="1">
    <citation type="journal article" date="2019" name="Int. J. Syst. Evol. Microbiol.">
        <title>The Global Catalogue of Microorganisms (GCM) 10K type strain sequencing project: providing services to taxonomists for standard genome sequencing and annotation.</title>
        <authorList>
            <consortium name="The Broad Institute Genomics Platform"/>
            <consortium name="The Broad Institute Genome Sequencing Center for Infectious Disease"/>
            <person name="Wu L."/>
            <person name="Ma J."/>
        </authorList>
    </citation>
    <scope>NUCLEOTIDE SEQUENCE [LARGE SCALE GENOMIC DNA]</scope>
    <source>
        <strain evidence="8">JCM 18303</strain>
    </source>
</reference>
<evidence type="ECO:0000256" key="3">
    <source>
        <dbReference type="ARBA" id="ARBA00023015"/>
    </source>
</evidence>
<dbReference type="InterPro" id="IPR036388">
    <property type="entry name" value="WH-like_DNA-bd_sf"/>
</dbReference>
<gene>
    <name evidence="7" type="ORF">GCM10023321_22790</name>
</gene>
<feature type="domain" description="HTH gntR-type" evidence="6">
    <location>
        <begin position="14"/>
        <end position="82"/>
    </location>
</feature>
<dbReference type="CDD" id="cd07377">
    <property type="entry name" value="WHTH_GntR"/>
    <property type="match status" value="1"/>
</dbReference>
<dbReference type="SUPFAM" id="SSF46785">
    <property type="entry name" value="Winged helix' DNA-binding domain"/>
    <property type="match status" value="1"/>
</dbReference>
<evidence type="ECO:0000256" key="2">
    <source>
        <dbReference type="ARBA" id="ARBA00022898"/>
    </source>
</evidence>
<organism evidence="7 8">
    <name type="scientific">Pseudonocardia eucalypti</name>
    <dbReference type="NCBI Taxonomy" id="648755"/>
    <lineage>
        <taxon>Bacteria</taxon>
        <taxon>Bacillati</taxon>
        <taxon>Actinomycetota</taxon>
        <taxon>Actinomycetes</taxon>
        <taxon>Pseudonocardiales</taxon>
        <taxon>Pseudonocardiaceae</taxon>
        <taxon>Pseudonocardia</taxon>
    </lineage>
</organism>
<comment type="similarity">
    <text evidence="1">In the C-terminal section; belongs to the class-I pyridoxal-phosphate-dependent aminotransferase family.</text>
</comment>
<dbReference type="RefSeq" id="WP_185061922.1">
    <property type="nucleotide sequence ID" value="NZ_BAABJP010000008.1"/>
</dbReference>
<protein>
    <submittedName>
        <fullName evidence="7">Aminotransferase class I/II-fold pyridoxal phosphate-dependent enzyme</fullName>
    </submittedName>
</protein>
<dbReference type="GO" id="GO:0008483">
    <property type="term" value="F:transaminase activity"/>
    <property type="evidence" value="ECO:0007669"/>
    <property type="project" value="UniProtKB-KW"/>
</dbReference>